<gene>
    <name evidence="2" type="ORF">EXIGLDRAFT_217301</name>
</gene>
<evidence type="ECO:0000313" key="2">
    <source>
        <dbReference type="EMBL" id="KZV86801.1"/>
    </source>
</evidence>
<dbReference type="EMBL" id="KV426144">
    <property type="protein sequence ID" value="KZV86801.1"/>
    <property type="molecule type" value="Genomic_DNA"/>
</dbReference>
<reference evidence="2 3" key="1">
    <citation type="journal article" date="2016" name="Mol. Biol. Evol.">
        <title>Comparative Genomics of Early-Diverging Mushroom-Forming Fungi Provides Insights into the Origins of Lignocellulose Decay Capabilities.</title>
        <authorList>
            <person name="Nagy L.G."/>
            <person name="Riley R."/>
            <person name="Tritt A."/>
            <person name="Adam C."/>
            <person name="Daum C."/>
            <person name="Floudas D."/>
            <person name="Sun H."/>
            <person name="Yadav J.S."/>
            <person name="Pangilinan J."/>
            <person name="Larsson K.H."/>
            <person name="Matsuura K."/>
            <person name="Barry K."/>
            <person name="Labutti K."/>
            <person name="Kuo R."/>
            <person name="Ohm R.A."/>
            <person name="Bhattacharya S.S."/>
            <person name="Shirouzu T."/>
            <person name="Yoshinaga Y."/>
            <person name="Martin F.M."/>
            <person name="Grigoriev I.V."/>
            <person name="Hibbett D.S."/>
        </authorList>
    </citation>
    <scope>NUCLEOTIDE SEQUENCE [LARGE SCALE GENOMIC DNA]</scope>
    <source>
        <strain evidence="2 3">HHB12029</strain>
    </source>
</reference>
<protein>
    <submittedName>
        <fullName evidence="2">Uncharacterized protein</fullName>
    </submittedName>
</protein>
<feature type="region of interest" description="Disordered" evidence="1">
    <location>
        <begin position="1"/>
        <end position="138"/>
    </location>
</feature>
<feature type="compositionally biased region" description="Low complexity" evidence="1">
    <location>
        <begin position="1"/>
        <end position="19"/>
    </location>
</feature>
<feature type="compositionally biased region" description="Low complexity" evidence="1">
    <location>
        <begin position="115"/>
        <end position="124"/>
    </location>
</feature>
<evidence type="ECO:0000313" key="3">
    <source>
        <dbReference type="Proteomes" id="UP000077266"/>
    </source>
</evidence>
<dbReference type="InParanoid" id="A0A165EF95"/>
<keyword evidence="3" id="KW-1185">Reference proteome</keyword>
<proteinExistence type="predicted"/>
<evidence type="ECO:0000256" key="1">
    <source>
        <dbReference type="SAM" id="MobiDB-lite"/>
    </source>
</evidence>
<dbReference type="AlphaFoldDB" id="A0A165EF95"/>
<sequence length="173" mass="18339">MTRPSSIPMPAFASPASSPTHLSTPFMTPSMSQSPFEYPFTTSSPSPALSQDNHYNWQSQHSGTSATSPKIAVSPPVPPTLLTAKGQQRGKRAVQDGGSVAADSTRIVGANDQQTVSSTVSTTTYLPTADPSPLPPRSTDSYERFCIPISGCAVLIARRQSRRMALSSVRANT</sequence>
<organism evidence="2 3">
    <name type="scientific">Exidia glandulosa HHB12029</name>
    <dbReference type="NCBI Taxonomy" id="1314781"/>
    <lineage>
        <taxon>Eukaryota</taxon>
        <taxon>Fungi</taxon>
        <taxon>Dikarya</taxon>
        <taxon>Basidiomycota</taxon>
        <taxon>Agaricomycotina</taxon>
        <taxon>Agaricomycetes</taxon>
        <taxon>Auriculariales</taxon>
        <taxon>Exidiaceae</taxon>
        <taxon>Exidia</taxon>
    </lineage>
</organism>
<dbReference type="Proteomes" id="UP000077266">
    <property type="component" value="Unassembled WGS sequence"/>
</dbReference>
<name>A0A165EF95_EXIGL</name>
<feature type="compositionally biased region" description="Polar residues" evidence="1">
    <location>
        <begin position="20"/>
        <end position="68"/>
    </location>
</feature>
<accession>A0A165EF95</accession>